<organism evidence="11">
    <name type="scientific">Selaginella moellendorffii</name>
    <name type="common">Spikemoss</name>
    <dbReference type="NCBI Taxonomy" id="88036"/>
    <lineage>
        <taxon>Eukaryota</taxon>
        <taxon>Viridiplantae</taxon>
        <taxon>Streptophyta</taxon>
        <taxon>Embryophyta</taxon>
        <taxon>Tracheophyta</taxon>
        <taxon>Lycopodiopsida</taxon>
        <taxon>Selaginellales</taxon>
        <taxon>Selaginellaceae</taxon>
        <taxon>Selaginella</taxon>
    </lineage>
</organism>
<evidence type="ECO:0000313" key="10">
    <source>
        <dbReference type="EMBL" id="EFJ36379.1"/>
    </source>
</evidence>
<dbReference type="STRING" id="88036.D8QUZ0"/>
<reference evidence="10 11" key="1">
    <citation type="journal article" date="2011" name="Science">
        <title>The Selaginella genome identifies genetic changes associated with the evolution of vascular plants.</title>
        <authorList>
            <person name="Banks J.A."/>
            <person name="Nishiyama T."/>
            <person name="Hasebe M."/>
            <person name="Bowman J.L."/>
            <person name="Gribskov M."/>
            <person name="dePamphilis C."/>
            <person name="Albert V.A."/>
            <person name="Aono N."/>
            <person name="Aoyama T."/>
            <person name="Ambrose B.A."/>
            <person name="Ashton N.W."/>
            <person name="Axtell M.J."/>
            <person name="Barker E."/>
            <person name="Barker M.S."/>
            <person name="Bennetzen J.L."/>
            <person name="Bonawitz N.D."/>
            <person name="Chapple C."/>
            <person name="Cheng C."/>
            <person name="Correa L.G."/>
            <person name="Dacre M."/>
            <person name="DeBarry J."/>
            <person name="Dreyer I."/>
            <person name="Elias M."/>
            <person name="Engstrom E.M."/>
            <person name="Estelle M."/>
            <person name="Feng L."/>
            <person name="Finet C."/>
            <person name="Floyd S.K."/>
            <person name="Frommer W.B."/>
            <person name="Fujita T."/>
            <person name="Gramzow L."/>
            <person name="Gutensohn M."/>
            <person name="Harholt J."/>
            <person name="Hattori M."/>
            <person name="Heyl A."/>
            <person name="Hirai T."/>
            <person name="Hiwatashi Y."/>
            <person name="Ishikawa M."/>
            <person name="Iwata M."/>
            <person name="Karol K.G."/>
            <person name="Koehler B."/>
            <person name="Kolukisaoglu U."/>
            <person name="Kubo M."/>
            <person name="Kurata T."/>
            <person name="Lalonde S."/>
            <person name="Li K."/>
            <person name="Li Y."/>
            <person name="Litt A."/>
            <person name="Lyons E."/>
            <person name="Manning G."/>
            <person name="Maruyama T."/>
            <person name="Michael T.P."/>
            <person name="Mikami K."/>
            <person name="Miyazaki S."/>
            <person name="Morinaga S."/>
            <person name="Murata T."/>
            <person name="Mueller-Roeber B."/>
            <person name="Nelson D.R."/>
            <person name="Obara M."/>
            <person name="Oguri Y."/>
            <person name="Olmstead R.G."/>
            <person name="Onodera N."/>
            <person name="Petersen B.L."/>
            <person name="Pils B."/>
            <person name="Prigge M."/>
            <person name="Rensing S.A."/>
            <person name="Riano-Pachon D.M."/>
            <person name="Roberts A.W."/>
            <person name="Sato Y."/>
            <person name="Scheller H.V."/>
            <person name="Schulz B."/>
            <person name="Schulz C."/>
            <person name="Shakirov E.V."/>
            <person name="Shibagaki N."/>
            <person name="Shinohara N."/>
            <person name="Shippen D.E."/>
            <person name="Soerensen I."/>
            <person name="Sotooka R."/>
            <person name="Sugimoto N."/>
            <person name="Sugita M."/>
            <person name="Sumikawa N."/>
            <person name="Tanurdzic M."/>
            <person name="Theissen G."/>
            <person name="Ulvskov P."/>
            <person name="Wakazuki S."/>
            <person name="Weng J.K."/>
            <person name="Willats W.W."/>
            <person name="Wipf D."/>
            <person name="Wolf P.G."/>
            <person name="Yang L."/>
            <person name="Zimmer A.D."/>
            <person name="Zhu Q."/>
            <person name="Mitros T."/>
            <person name="Hellsten U."/>
            <person name="Loque D."/>
            <person name="Otillar R."/>
            <person name="Salamov A."/>
            <person name="Schmutz J."/>
            <person name="Shapiro H."/>
            <person name="Lindquist E."/>
            <person name="Lucas S."/>
            <person name="Rokhsar D."/>
            <person name="Grigoriev I.V."/>
        </authorList>
    </citation>
    <scope>NUCLEOTIDE SEQUENCE [LARGE SCALE GENOMIC DNA]</scope>
</reference>
<evidence type="ECO:0000256" key="1">
    <source>
        <dbReference type="ARBA" id="ARBA00001255"/>
    </source>
</evidence>
<dbReference type="InterPro" id="IPR013780">
    <property type="entry name" value="Glyco_hydro_b"/>
</dbReference>
<evidence type="ECO:0000256" key="8">
    <source>
        <dbReference type="RuleBase" id="RU361168"/>
    </source>
</evidence>
<feature type="domain" description="Alpha galactosidase C-terminal" evidence="9">
    <location>
        <begin position="310"/>
        <end position="383"/>
    </location>
</feature>
<evidence type="ECO:0000256" key="3">
    <source>
        <dbReference type="ARBA" id="ARBA00012755"/>
    </source>
</evidence>
<dbReference type="HOGENOM" id="CLU_013093_2_2_1"/>
<dbReference type="Gene3D" id="3.20.20.70">
    <property type="entry name" value="Aldolase class I"/>
    <property type="match status" value="1"/>
</dbReference>
<dbReference type="InterPro" id="IPR002241">
    <property type="entry name" value="Glyco_hydro_27"/>
</dbReference>
<dbReference type="FunFam" id="2.60.40.1180:FF:000008">
    <property type="entry name" value="Alpha-galactosidase"/>
    <property type="match status" value="1"/>
</dbReference>
<evidence type="ECO:0000259" key="9">
    <source>
        <dbReference type="Pfam" id="PF17801"/>
    </source>
</evidence>
<keyword evidence="6 8" id="KW-1015">Disulfide bond</keyword>
<evidence type="ECO:0000256" key="4">
    <source>
        <dbReference type="ARBA" id="ARBA00022729"/>
    </source>
</evidence>
<dbReference type="EC" id="3.2.1.22" evidence="3 8"/>
<dbReference type="PANTHER" id="PTHR11452">
    <property type="entry name" value="ALPHA-GALACTOSIDASE/ALPHA-N-ACETYLGALACTOSAMINIDASE"/>
    <property type="match status" value="1"/>
</dbReference>
<dbReference type="Gramene" id="EFJ36379">
    <property type="protein sequence ID" value="EFJ36379"/>
    <property type="gene ID" value="SELMODRAFT_78263"/>
</dbReference>
<dbReference type="PRINTS" id="PR00740">
    <property type="entry name" value="GLHYDRLASE27"/>
</dbReference>
<gene>
    <name evidence="10" type="ORF">SELMODRAFT_78263</name>
</gene>
<dbReference type="InterPro" id="IPR000111">
    <property type="entry name" value="Glyco_hydro_27/36_CS"/>
</dbReference>
<dbReference type="Pfam" id="PF16499">
    <property type="entry name" value="Melibiase_2"/>
    <property type="match status" value="1"/>
</dbReference>
<dbReference type="Pfam" id="PF17801">
    <property type="entry name" value="Melibiase_C"/>
    <property type="match status" value="1"/>
</dbReference>
<evidence type="ECO:0000256" key="5">
    <source>
        <dbReference type="ARBA" id="ARBA00022801"/>
    </source>
</evidence>
<dbReference type="eggNOG" id="KOG2366">
    <property type="taxonomic scope" value="Eukaryota"/>
</dbReference>
<dbReference type="FunFam" id="3.20.20.70:FF:000202">
    <property type="entry name" value="Alpha-galactosidase"/>
    <property type="match status" value="1"/>
</dbReference>
<evidence type="ECO:0000256" key="2">
    <source>
        <dbReference type="ARBA" id="ARBA00009743"/>
    </source>
</evidence>
<dbReference type="InterPro" id="IPR041233">
    <property type="entry name" value="Melibiase_C"/>
</dbReference>
<proteinExistence type="inferred from homology"/>
<keyword evidence="7 8" id="KW-0326">Glycosidase</keyword>
<dbReference type="CDD" id="cd14792">
    <property type="entry name" value="GH27"/>
    <property type="match status" value="1"/>
</dbReference>
<comment type="similarity">
    <text evidence="2 8">Belongs to the glycosyl hydrolase 27 family.</text>
</comment>
<dbReference type="InterPro" id="IPR013785">
    <property type="entry name" value="Aldolase_TIM"/>
</dbReference>
<dbReference type="OMA" id="NTWSLHC"/>
<comment type="catalytic activity">
    <reaction evidence="1 8">
        <text>Hydrolysis of terminal, non-reducing alpha-D-galactose residues in alpha-D-galactosides, including galactose oligosaccharides, galactomannans and galactolipids.</text>
        <dbReference type="EC" id="3.2.1.22"/>
    </reaction>
</comment>
<sequence>MQTKWNVTAAVPLPRRLVYDNGLGKTPIMGWSGWNKYECKINEKIVFGNTDALVRHGLDQLGYNYVIVDDCWAAYKRDKQGNLKSHPTTFPSGMKALADYAHSKGLKFGLYSDAGRRTCIGHRAGSEDHEIRDAKTFASWGVDYLKYDNCFHKKHYYPHLRYPVMSEALNKSGRPIFYTICEWGEDHPALWAGKYANSWRTSLDVKDRWDRIQILADDNNMWAAYAGPGGWNDPDMLQVGNGRMSVAEYRSHFSIWSIMKAPLIIGCELRKIREEHLEIYKNKEIIDINQDPLGIQARKVSRQGRCKCREVWAGPLSGKRIVLALWNRDWRRVAIKVNWFDLGLEPGVSVCVRDLWKHEDWSERQQDGFEVAIDSHDCGVYILSDVRLTSDNVYVIADHVF</sequence>
<dbReference type="InterPro" id="IPR017853">
    <property type="entry name" value="GH"/>
</dbReference>
<accession>D8QUZ0</accession>
<evidence type="ECO:0000256" key="6">
    <source>
        <dbReference type="ARBA" id="ARBA00023157"/>
    </source>
</evidence>
<dbReference type="Proteomes" id="UP000001514">
    <property type="component" value="Unassembled WGS sequence"/>
</dbReference>
<keyword evidence="11" id="KW-1185">Reference proteome</keyword>
<dbReference type="GO" id="GO:0005995">
    <property type="term" value="P:melibiose catabolic process"/>
    <property type="evidence" value="ECO:0007669"/>
    <property type="project" value="UniProtKB-ARBA"/>
</dbReference>
<dbReference type="KEGG" id="smo:SELMODRAFT_78263"/>
<dbReference type="OrthoDB" id="5795902at2759"/>
<evidence type="ECO:0000256" key="7">
    <source>
        <dbReference type="ARBA" id="ARBA00023295"/>
    </source>
</evidence>
<dbReference type="SUPFAM" id="SSF51445">
    <property type="entry name" value="(Trans)glycosidases"/>
    <property type="match status" value="1"/>
</dbReference>
<dbReference type="GO" id="GO:0004557">
    <property type="term" value="F:alpha-galactosidase activity"/>
    <property type="evidence" value="ECO:0007669"/>
    <property type="project" value="UniProtKB-EC"/>
</dbReference>
<name>D8QUZ0_SELML</name>
<protein>
    <recommendedName>
        <fullName evidence="3 8">Alpha-galactosidase</fullName>
        <ecNumber evidence="3 8">3.2.1.22</ecNumber>
    </recommendedName>
    <alternativeName>
        <fullName evidence="8">Melibiase</fullName>
    </alternativeName>
</protein>
<evidence type="ECO:0000313" key="11">
    <source>
        <dbReference type="Proteomes" id="UP000001514"/>
    </source>
</evidence>
<dbReference type="AlphaFoldDB" id="D8QUZ0"/>
<keyword evidence="4" id="KW-0732">Signal</keyword>
<dbReference type="PANTHER" id="PTHR11452:SF75">
    <property type="entry name" value="ALPHA-GALACTOSIDASE MEL1"/>
    <property type="match status" value="1"/>
</dbReference>
<dbReference type="PROSITE" id="PS00512">
    <property type="entry name" value="ALPHA_GALACTOSIDASE"/>
    <property type="match status" value="1"/>
</dbReference>
<dbReference type="SUPFAM" id="SSF51011">
    <property type="entry name" value="Glycosyl hydrolase domain"/>
    <property type="match status" value="1"/>
</dbReference>
<dbReference type="EMBL" id="GL377567">
    <property type="protein sequence ID" value="EFJ36379.1"/>
    <property type="molecule type" value="Genomic_DNA"/>
</dbReference>
<dbReference type="Gene3D" id="2.60.40.1180">
    <property type="entry name" value="Golgi alpha-mannosidase II"/>
    <property type="match status" value="1"/>
</dbReference>
<keyword evidence="5 8" id="KW-0378">Hydrolase</keyword>
<dbReference type="InParanoid" id="D8QUZ0"/>